<organism evidence="2 3">
    <name type="scientific">Keguizhuia sedimenti</name>
    <dbReference type="NCBI Taxonomy" id="3064264"/>
    <lineage>
        <taxon>Bacteria</taxon>
        <taxon>Pseudomonadati</taxon>
        <taxon>Pseudomonadota</taxon>
        <taxon>Betaproteobacteria</taxon>
        <taxon>Burkholderiales</taxon>
        <taxon>Oxalobacteraceae</taxon>
        <taxon>Keguizhuia</taxon>
    </lineage>
</organism>
<sequence>MNTPRGEVEVCPAKPNRPAEGLIRFTMCAIRNPVSEDCAMPYQTTLSIAAPRRGTYNITDKVSHAVTASGVQTGVAHIFVQHTSCSLTITENADPDVRRDLETVLSRVAPDGDPAYRHDTEGPDDMAAHARTMLTDVALTVPVGNGRLLLGTWQGIYLFEHRTSPQQRRIVVTVLGA</sequence>
<dbReference type="NCBIfam" id="TIGR00149">
    <property type="entry name" value="TIGR00149_YjbQ"/>
    <property type="match status" value="1"/>
</dbReference>
<dbReference type="EMBL" id="JAUYVH010000013">
    <property type="protein sequence ID" value="MDQ9171825.1"/>
    <property type="molecule type" value="Genomic_DNA"/>
</dbReference>
<dbReference type="PANTHER" id="PTHR30615:SF8">
    <property type="entry name" value="UPF0047 PROTEIN C4A8.02C"/>
    <property type="match status" value="1"/>
</dbReference>
<dbReference type="InterPro" id="IPR001602">
    <property type="entry name" value="UPF0047_YjbQ-like"/>
</dbReference>
<comment type="similarity">
    <text evidence="1">Belongs to the UPF0047 family.</text>
</comment>
<name>A0ABU1BS23_9BURK</name>
<dbReference type="Pfam" id="PF01894">
    <property type="entry name" value="YjbQ"/>
    <property type="match status" value="1"/>
</dbReference>
<gene>
    <name evidence="2" type="ORF">Q8A64_15535</name>
</gene>
<protein>
    <submittedName>
        <fullName evidence="2">Secondary thiamine-phosphate synthase enzyme YjbQ</fullName>
    </submittedName>
</protein>
<evidence type="ECO:0000313" key="3">
    <source>
        <dbReference type="Proteomes" id="UP001225596"/>
    </source>
</evidence>
<keyword evidence="3" id="KW-1185">Reference proteome</keyword>
<dbReference type="SUPFAM" id="SSF111038">
    <property type="entry name" value="YjbQ-like"/>
    <property type="match status" value="1"/>
</dbReference>
<accession>A0ABU1BS23</accession>
<evidence type="ECO:0000313" key="2">
    <source>
        <dbReference type="EMBL" id="MDQ9171825.1"/>
    </source>
</evidence>
<reference evidence="2 3" key="1">
    <citation type="submission" date="2023-08" db="EMBL/GenBank/DDBJ databases">
        <title>Oxalobacteraceae gen .nov., isolated from river sludge outside the plant.</title>
        <authorList>
            <person name="Zhao S.Y."/>
        </authorList>
    </citation>
    <scope>NUCLEOTIDE SEQUENCE [LARGE SCALE GENOMIC DNA]</scope>
    <source>
        <strain evidence="2 3">R-40</strain>
    </source>
</reference>
<dbReference type="InterPro" id="IPR035917">
    <property type="entry name" value="YjbQ-like_sf"/>
</dbReference>
<proteinExistence type="inferred from homology"/>
<dbReference type="PANTHER" id="PTHR30615">
    <property type="entry name" value="UNCHARACTERIZED PROTEIN YJBQ-RELATED"/>
    <property type="match status" value="1"/>
</dbReference>
<evidence type="ECO:0000256" key="1">
    <source>
        <dbReference type="ARBA" id="ARBA00005534"/>
    </source>
</evidence>
<dbReference type="Gene3D" id="2.60.120.460">
    <property type="entry name" value="YjbQ-like"/>
    <property type="match status" value="1"/>
</dbReference>
<comment type="caution">
    <text evidence="2">The sequence shown here is derived from an EMBL/GenBank/DDBJ whole genome shotgun (WGS) entry which is preliminary data.</text>
</comment>
<dbReference type="Proteomes" id="UP001225596">
    <property type="component" value="Unassembled WGS sequence"/>
</dbReference>